<proteinExistence type="predicted"/>
<dbReference type="EMBL" id="JAMTCO010000001">
    <property type="protein sequence ID" value="MCP2268045.1"/>
    <property type="molecule type" value="Genomic_DNA"/>
</dbReference>
<dbReference type="Proteomes" id="UP001205185">
    <property type="component" value="Unassembled WGS sequence"/>
</dbReference>
<keyword evidence="2" id="KW-1185">Reference proteome</keyword>
<comment type="caution">
    <text evidence="1">The sequence shown here is derived from an EMBL/GenBank/DDBJ whole genome shotgun (WGS) entry which is preliminary data.</text>
</comment>
<sequence length="317" mass="34658">MDIWHAARATWAANAEPLLGKLGGRPASLVIKRRYNFLVRPAVGIAITGMRGTGKSFLHQALRQRFQLGQPVLEGESADYERDRFVTATGGGKRHVELVVVPGQKDSEQGRRTRDRYFANGNAPTGVVHVVSWGFSKIWDEDLQRVAIAESAALPATDPRAMAHLPELVEQARAHNLRGELDDLRQTRSWLESSWESRSGPLWLVIVLAMPDLLHRNLPDPAAARAADAATLAAVGGHYLPSADPGRDSEFAREVRALVNFVGENRFGARVAMMPVISFRKPFTVGGVAIPSHGDDELVATLMSRFSNRIGVFCDGG</sequence>
<evidence type="ECO:0008006" key="3">
    <source>
        <dbReference type="Google" id="ProtNLM"/>
    </source>
</evidence>
<reference evidence="1 2" key="1">
    <citation type="submission" date="2022-06" db="EMBL/GenBank/DDBJ databases">
        <title>Genomic Encyclopedia of Archaeal and Bacterial Type Strains, Phase II (KMG-II): from individual species to whole genera.</title>
        <authorList>
            <person name="Goeker M."/>
        </authorList>
    </citation>
    <scope>NUCLEOTIDE SEQUENCE [LARGE SCALE GENOMIC DNA]</scope>
    <source>
        <strain evidence="1 2">DSM 44255</strain>
    </source>
</reference>
<evidence type="ECO:0000313" key="2">
    <source>
        <dbReference type="Proteomes" id="UP001205185"/>
    </source>
</evidence>
<dbReference type="RefSeq" id="WP_253884965.1">
    <property type="nucleotide sequence ID" value="NZ_BAAAVB010000026.1"/>
</dbReference>
<protein>
    <recommendedName>
        <fullName evidence="3">ATP-binding protein</fullName>
    </recommendedName>
</protein>
<evidence type="ECO:0000313" key="1">
    <source>
        <dbReference type="EMBL" id="MCP2268045.1"/>
    </source>
</evidence>
<name>A0ABT1I5Y4_9PSEU</name>
<organism evidence="1 2">
    <name type="scientific">Actinokineospora diospyrosa</name>
    <dbReference type="NCBI Taxonomy" id="103728"/>
    <lineage>
        <taxon>Bacteria</taxon>
        <taxon>Bacillati</taxon>
        <taxon>Actinomycetota</taxon>
        <taxon>Actinomycetes</taxon>
        <taxon>Pseudonocardiales</taxon>
        <taxon>Pseudonocardiaceae</taxon>
        <taxon>Actinokineospora</taxon>
    </lineage>
</organism>
<accession>A0ABT1I5Y4</accession>
<gene>
    <name evidence="1" type="ORF">LV75_000527</name>
</gene>